<reference evidence="2 3" key="1">
    <citation type="submission" date="2014-12" db="EMBL/GenBank/DDBJ databases">
        <title>Isolation of bacteria from lake water.</title>
        <authorList>
            <person name="Sheng K.-Y."/>
            <person name="Chin P.-S."/>
            <person name="Chan K.-G."/>
            <person name="Tan G.S."/>
        </authorList>
    </citation>
    <scope>NUCLEOTIDE SEQUENCE [LARGE SCALE GENOMIC DNA]</scope>
    <source>
        <strain evidence="2 3">KY4</strain>
    </source>
</reference>
<evidence type="ECO:0000313" key="3">
    <source>
        <dbReference type="Proteomes" id="UP000032566"/>
    </source>
</evidence>
<organism evidence="2 3">
    <name type="scientific">Acidovorax temperans</name>
    <dbReference type="NCBI Taxonomy" id="80878"/>
    <lineage>
        <taxon>Bacteria</taxon>
        <taxon>Pseudomonadati</taxon>
        <taxon>Pseudomonadota</taxon>
        <taxon>Betaproteobacteria</taxon>
        <taxon>Burkholderiales</taxon>
        <taxon>Comamonadaceae</taxon>
        <taxon>Acidovorax</taxon>
    </lineage>
</organism>
<accession>A0A0D7K803</accession>
<keyword evidence="1" id="KW-1133">Transmembrane helix</keyword>
<keyword evidence="1" id="KW-0472">Membrane</keyword>
<evidence type="ECO:0000313" key="2">
    <source>
        <dbReference type="EMBL" id="KJA10102.1"/>
    </source>
</evidence>
<sequence length="253" mass="26597">MSLALSLATLFGKPAAERLIQALGSRKDGSKRLEQAAAAMASGATAIEALKQAFGKDFLATVNEVLGSSKAAFTYEAGTQHYIRQDTAGLPPSQVLRDELNVNLDRLTLLGVKGKDLKNQALGVVAVWGKRCLDLHADTHKEDIASTLKAMNDLLTGDSRNFRQIYELLSTTGLGGVGALMVIAGVLVATGTGVGIATAISTFVFGIPWITVGALVLPGALLVVMVAKKARPVDDVSLSVALAYKLLERLEKP</sequence>
<protein>
    <submittedName>
        <fullName evidence="2">Uncharacterized protein</fullName>
    </submittedName>
</protein>
<feature type="transmembrane region" description="Helical" evidence="1">
    <location>
        <begin position="203"/>
        <end position="227"/>
    </location>
</feature>
<name>A0A0D7K803_9BURK</name>
<dbReference type="OrthoDB" id="8893865at2"/>
<dbReference type="Proteomes" id="UP000032566">
    <property type="component" value="Unassembled WGS sequence"/>
</dbReference>
<gene>
    <name evidence="2" type="ORF">RP29_13165</name>
</gene>
<evidence type="ECO:0000256" key="1">
    <source>
        <dbReference type="SAM" id="Phobius"/>
    </source>
</evidence>
<feature type="transmembrane region" description="Helical" evidence="1">
    <location>
        <begin position="173"/>
        <end position="196"/>
    </location>
</feature>
<keyword evidence="1" id="KW-0812">Transmembrane</keyword>
<dbReference type="EMBL" id="JXYQ01000041">
    <property type="protein sequence ID" value="KJA10102.1"/>
    <property type="molecule type" value="Genomic_DNA"/>
</dbReference>
<comment type="caution">
    <text evidence="2">The sequence shown here is derived from an EMBL/GenBank/DDBJ whole genome shotgun (WGS) entry which is preliminary data.</text>
</comment>
<dbReference type="AlphaFoldDB" id="A0A0D7K803"/>
<keyword evidence="3" id="KW-1185">Reference proteome</keyword>
<dbReference type="PATRIC" id="fig|80878.5.peg.2406"/>
<proteinExistence type="predicted"/>
<dbReference type="RefSeq" id="WP_044399184.1">
    <property type="nucleotide sequence ID" value="NZ_JXYQ01000041.1"/>
</dbReference>
<dbReference type="STRING" id="80878.RP29_13165"/>